<dbReference type="InterPro" id="IPR023459">
    <property type="entry name" value="Tscrpt_elong_fac_GreA/B_fam"/>
</dbReference>
<dbReference type="PANTHER" id="PTHR30437:SF5">
    <property type="entry name" value="REGULATOR OF NUCLEOSIDE DIPHOSPHATE KINASE"/>
    <property type="match status" value="1"/>
</dbReference>
<organism evidence="3 4">
    <name type="scientific">Xanthomonas vesicatoria ATCC 35937</name>
    <dbReference type="NCBI Taxonomy" id="925775"/>
    <lineage>
        <taxon>Bacteria</taxon>
        <taxon>Pseudomonadati</taxon>
        <taxon>Pseudomonadota</taxon>
        <taxon>Gammaproteobacteria</taxon>
        <taxon>Lysobacterales</taxon>
        <taxon>Lysobacteraceae</taxon>
        <taxon>Xanthomonas</taxon>
    </lineage>
</organism>
<dbReference type="Pfam" id="PF01272">
    <property type="entry name" value="GreA_GreB"/>
    <property type="match status" value="1"/>
</dbReference>
<dbReference type="EMBL" id="AEQV01000010">
    <property type="protein sequence ID" value="EGD11190.1"/>
    <property type="molecule type" value="Genomic_DNA"/>
</dbReference>
<dbReference type="eggNOG" id="COG0782">
    <property type="taxonomic scope" value="Bacteria"/>
</dbReference>
<keyword evidence="3" id="KW-0251">Elongation factor</keyword>
<dbReference type="Gene3D" id="3.10.50.30">
    <property type="entry name" value="Transcription elongation factor, GreA/GreB, C-terminal domain"/>
    <property type="match status" value="1"/>
</dbReference>
<dbReference type="Pfam" id="PF14760">
    <property type="entry name" value="Rnk_N"/>
    <property type="match status" value="1"/>
</dbReference>
<dbReference type="GO" id="GO:0070063">
    <property type="term" value="F:RNA polymerase binding"/>
    <property type="evidence" value="ECO:0007669"/>
    <property type="project" value="InterPro"/>
</dbReference>
<evidence type="ECO:0000259" key="2">
    <source>
        <dbReference type="Pfam" id="PF14760"/>
    </source>
</evidence>
<evidence type="ECO:0000259" key="1">
    <source>
        <dbReference type="Pfam" id="PF01272"/>
    </source>
</evidence>
<accession>F0B8V6</accession>
<dbReference type="InterPro" id="IPR036953">
    <property type="entry name" value="GreA/GreB_C_sf"/>
</dbReference>
<feature type="domain" description="Regulator of nucleoside diphosphate kinase N-terminal" evidence="2">
    <location>
        <begin position="37"/>
        <end position="76"/>
    </location>
</feature>
<dbReference type="FunFam" id="3.10.50.30:FF:000002">
    <property type="entry name" value="Regulator of nucleoside diphosphate kinase"/>
    <property type="match status" value="1"/>
</dbReference>
<dbReference type="AlphaFoldDB" id="F0B8V6"/>
<dbReference type="InterPro" id="IPR001437">
    <property type="entry name" value="Tscrpt_elong_fac_GreA/B_C"/>
</dbReference>
<dbReference type="GO" id="GO:0006354">
    <property type="term" value="P:DNA-templated transcription elongation"/>
    <property type="evidence" value="ECO:0007669"/>
    <property type="project" value="TreeGrafter"/>
</dbReference>
<dbReference type="Gene3D" id="1.10.286.20">
    <property type="match status" value="1"/>
</dbReference>
<gene>
    <name evidence="3" type="ORF">XVE_0507</name>
</gene>
<dbReference type="GO" id="GO:0032784">
    <property type="term" value="P:regulation of DNA-templated transcription elongation"/>
    <property type="evidence" value="ECO:0007669"/>
    <property type="project" value="InterPro"/>
</dbReference>
<reference evidence="3 4" key="1">
    <citation type="journal article" date="2011" name="BMC Genomics">
        <title>Comparative genomics reveals diversity among xanthomonads infecting tomato and pepper.</title>
        <authorList>
            <person name="Potnis N."/>
            <person name="Krasileva K."/>
            <person name="Chow V."/>
            <person name="Almeida N.F."/>
            <person name="Patil P.B."/>
            <person name="Ryan R.P."/>
            <person name="Sharlach M."/>
            <person name="Behlau F."/>
            <person name="Dow J.M."/>
            <person name="Momol M.T."/>
            <person name="White F.F."/>
            <person name="Preston J.F."/>
            <person name="Vinatzer B.A."/>
            <person name="Koebnik R."/>
            <person name="Setubal J.C."/>
            <person name="Norman D.J."/>
            <person name="Staskawicz B.J."/>
            <person name="Jones J.B."/>
        </authorList>
    </citation>
    <scope>NUCLEOTIDE SEQUENCE [LARGE SCALE GENOMIC DNA]</scope>
    <source>
        <strain evidence="3 4">ATCC 35937</strain>
    </source>
</reference>
<comment type="caution">
    <text evidence="3">The sequence shown here is derived from an EMBL/GenBank/DDBJ whole genome shotgun (WGS) entry which is preliminary data.</text>
</comment>
<dbReference type="PANTHER" id="PTHR30437">
    <property type="entry name" value="TRANSCRIPTION ELONGATION FACTOR GREA"/>
    <property type="match status" value="1"/>
</dbReference>
<protein>
    <submittedName>
        <fullName evidence="3">Transcription elongation factor</fullName>
    </submittedName>
</protein>
<sequence length="172" mass="18476">MGSGNGALILSMPLAVLVGRIRQESAMTSQHHSGLPPSILVSSHDLARLEALLDSPAFNKHPAATALSDELGRARLLPPDQIPGDVVTMHSRIECEDQLHGERHTLTLVYPHEADVQHGRISVLAPVGSALLGLSVGQSIDWRTPDGRDLRLRVTAVQDQPAATGDFQRVAR</sequence>
<dbReference type="GO" id="GO:0003677">
    <property type="term" value="F:DNA binding"/>
    <property type="evidence" value="ECO:0007669"/>
    <property type="project" value="InterPro"/>
</dbReference>
<dbReference type="Proteomes" id="UP000003299">
    <property type="component" value="Unassembled WGS sequence"/>
</dbReference>
<evidence type="ECO:0000313" key="4">
    <source>
        <dbReference type="Proteomes" id="UP000003299"/>
    </source>
</evidence>
<dbReference type="GO" id="GO:0003746">
    <property type="term" value="F:translation elongation factor activity"/>
    <property type="evidence" value="ECO:0007669"/>
    <property type="project" value="UniProtKB-KW"/>
</dbReference>
<name>F0B8V6_9XANT</name>
<keyword evidence="3" id="KW-0648">Protein biosynthesis</keyword>
<dbReference type="NCBIfam" id="NF004396">
    <property type="entry name" value="PRK05753.1"/>
    <property type="match status" value="1"/>
</dbReference>
<feature type="domain" description="Transcription elongation factor GreA/GreB C-terminal" evidence="1">
    <location>
        <begin position="83"/>
        <end position="158"/>
    </location>
</feature>
<dbReference type="SUPFAM" id="SSF54534">
    <property type="entry name" value="FKBP-like"/>
    <property type="match status" value="1"/>
</dbReference>
<evidence type="ECO:0000313" key="3">
    <source>
        <dbReference type="EMBL" id="EGD11190.1"/>
    </source>
</evidence>
<proteinExistence type="predicted"/>
<dbReference type="InterPro" id="IPR029462">
    <property type="entry name" value="Rnk_N"/>
</dbReference>